<feature type="domain" description="ABC3 transporter permease C-terminal" evidence="12">
    <location>
        <begin position="174"/>
        <end position="291"/>
    </location>
</feature>
<dbReference type="OrthoDB" id="9812531at2"/>
<dbReference type="Pfam" id="PF18075">
    <property type="entry name" value="FtsX_ECD"/>
    <property type="match status" value="1"/>
</dbReference>
<evidence type="ECO:0000313" key="15">
    <source>
        <dbReference type="Proteomes" id="UP000181899"/>
    </source>
</evidence>
<evidence type="ECO:0000259" key="13">
    <source>
        <dbReference type="Pfam" id="PF18075"/>
    </source>
</evidence>
<dbReference type="InterPro" id="IPR004513">
    <property type="entry name" value="FtsX"/>
</dbReference>
<keyword evidence="4 10" id="KW-1003">Cell membrane</keyword>
<dbReference type="Gene3D" id="3.30.70.3040">
    <property type="match status" value="1"/>
</dbReference>
<protein>
    <recommendedName>
        <fullName evidence="3 10">Cell division protein FtsX</fullName>
    </recommendedName>
</protein>
<sequence length="294" mass="32777">MQKFKMFIIDALKSLKRNKTITFASIITVAATLFIFGVFLIVAQTINMGVESVESKVEIKAYLIDEITTQEQSNIETILQGVEGVKEITYESKEEAFDKFKERLGEDNAILAGFSEDRNPLPNSFVVSLEEPEAAMRVEEALSGVRGVEDVGNERETVERIIGLAKIIRTMGVVIFIILVLVSLFLISNTIKLTVYSRRREIGIMKFVGATDWFIRWPFLIEGMIMGLIGGIIAVGVVFFAYQLVYADITQSLFYAGLVKPSEVLNSFSWQFGLTGLVIGALGSFIALKRFLDV</sequence>
<evidence type="ECO:0000256" key="8">
    <source>
        <dbReference type="ARBA" id="ARBA00023136"/>
    </source>
</evidence>
<feature type="transmembrane region" description="Helical" evidence="11">
    <location>
        <begin position="217"/>
        <end position="242"/>
    </location>
</feature>
<dbReference type="InterPro" id="IPR040690">
    <property type="entry name" value="FtsX_ECD"/>
</dbReference>
<evidence type="ECO:0000256" key="1">
    <source>
        <dbReference type="ARBA" id="ARBA00004651"/>
    </source>
</evidence>
<keyword evidence="6 11" id="KW-0812">Transmembrane</keyword>
<dbReference type="EMBL" id="FOVK01000010">
    <property type="protein sequence ID" value="SFO00746.1"/>
    <property type="molecule type" value="Genomic_DNA"/>
</dbReference>
<name>A0A1I5DNI9_9CLOT</name>
<evidence type="ECO:0000256" key="3">
    <source>
        <dbReference type="ARBA" id="ARBA00021907"/>
    </source>
</evidence>
<feature type="transmembrane region" description="Helical" evidence="11">
    <location>
        <begin position="268"/>
        <end position="288"/>
    </location>
</feature>
<dbReference type="NCBIfam" id="NF038347">
    <property type="entry name" value="FtsX_Gpos"/>
    <property type="match status" value="1"/>
</dbReference>
<evidence type="ECO:0000256" key="10">
    <source>
        <dbReference type="PIRNR" id="PIRNR003097"/>
    </source>
</evidence>
<evidence type="ECO:0000313" key="14">
    <source>
        <dbReference type="EMBL" id="SFO00746.1"/>
    </source>
</evidence>
<evidence type="ECO:0000256" key="5">
    <source>
        <dbReference type="ARBA" id="ARBA00022618"/>
    </source>
</evidence>
<accession>A0A1I5DNI9</accession>
<evidence type="ECO:0000256" key="7">
    <source>
        <dbReference type="ARBA" id="ARBA00022989"/>
    </source>
</evidence>
<comment type="function">
    <text evidence="10">Part of the ABC transporter FtsEX involved in asymmetric cellular division facilitating the initiation of sporulation.</text>
</comment>
<dbReference type="PANTHER" id="PTHR47755">
    <property type="entry name" value="CELL DIVISION PROTEIN FTSX"/>
    <property type="match status" value="1"/>
</dbReference>
<keyword evidence="5 10" id="KW-0132">Cell division</keyword>
<dbReference type="AlphaFoldDB" id="A0A1I5DNI9"/>
<dbReference type="PANTHER" id="PTHR47755:SF1">
    <property type="entry name" value="CELL DIVISION PROTEIN FTSX"/>
    <property type="match status" value="1"/>
</dbReference>
<organism evidence="14 15">
    <name type="scientific">Proteiniclasticum ruminis</name>
    <dbReference type="NCBI Taxonomy" id="398199"/>
    <lineage>
        <taxon>Bacteria</taxon>
        <taxon>Bacillati</taxon>
        <taxon>Bacillota</taxon>
        <taxon>Clostridia</taxon>
        <taxon>Eubacteriales</taxon>
        <taxon>Clostridiaceae</taxon>
        <taxon>Proteiniclasticum</taxon>
    </lineage>
</organism>
<comment type="subcellular location">
    <subcellularLocation>
        <location evidence="1">Cell membrane</location>
        <topology evidence="1">Multi-pass membrane protein</topology>
    </subcellularLocation>
</comment>
<keyword evidence="9 10" id="KW-0131">Cell cycle</keyword>
<evidence type="ECO:0000256" key="9">
    <source>
        <dbReference type="ARBA" id="ARBA00023306"/>
    </source>
</evidence>
<proteinExistence type="inferred from homology"/>
<dbReference type="GO" id="GO:0005886">
    <property type="term" value="C:plasma membrane"/>
    <property type="evidence" value="ECO:0007669"/>
    <property type="project" value="UniProtKB-SubCell"/>
</dbReference>
<evidence type="ECO:0000256" key="11">
    <source>
        <dbReference type="SAM" id="Phobius"/>
    </source>
</evidence>
<evidence type="ECO:0000259" key="12">
    <source>
        <dbReference type="Pfam" id="PF02687"/>
    </source>
</evidence>
<gene>
    <name evidence="14" type="ORF">SAMN04488695_11028</name>
</gene>
<reference evidence="14 15" key="1">
    <citation type="submission" date="2016-10" db="EMBL/GenBank/DDBJ databases">
        <authorList>
            <person name="de Groot N.N."/>
        </authorList>
    </citation>
    <scope>NUCLEOTIDE SEQUENCE [LARGE SCALE GENOMIC DNA]</scope>
    <source>
        <strain evidence="14 15">ML2</strain>
    </source>
</reference>
<comment type="similarity">
    <text evidence="2 10">Belongs to the ABC-4 integral membrane protein family. FtsX subfamily.</text>
</comment>
<dbReference type="STRING" id="398199.SAMN05421804_101908"/>
<evidence type="ECO:0000256" key="2">
    <source>
        <dbReference type="ARBA" id="ARBA00007379"/>
    </source>
</evidence>
<dbReference type="RefSeq" id="WP_074912596.1">
    <property type="nucleotide sequence ID" value="NZ_FOVK01000010.1"/>
</dbReference>
<evidence type="ECO:0000256" key="6">
    <source>
        <dbReference type="ARBA" id="ARBA00022692"/>
    </source>
</evidence>
<keyword evidence="8 10" id="KW-0472">Membrane</keyword>
<evidence type="ECO:0000256" key="4">
    <source>
        <dbReference type="ARBA" id="ARBA00022475"/>
    </source>
</evidence>
<dbReference type="Proteomes" id="UP000181899">
    <property type="component" value="Unassembled WGS sequence"/>
</dbReference>
<dbReference type="GO" id="GO:0051301">
    <property type="term" value="P:cell division"/>
    <property type="evidence" value="ECO:0007669"/>
    <property type="project" value="UniProtKB-KW"/>
</dbReference>
<dbReference type="eggNOG" id="COG2177">
    <property type="taxonomic scope" value="Bacteria"/>
</dbReference>
<dbReference type="InterPro" id="IPR003838">
    <property type="entry name" value="ABC3_permease_C"/>
</dbReference>
<dbReference type="PIRSF" id="PIRSF003097">
    <property type="entry name" value="FtsX"/>
    <property type="match status" value="1"/>
</dbReference>
<keyword evidence="7 11" id="KW-1133">Transmembrane helix</keyword>
<dbReference type="InterPro" id="IPR058204">
    <property type="entry name" value="FtsX_firmicutes-type"/>
</dbReference>
<feature type="transmembrane region" description="Helical" evidence="11">
    <location>
        <begin position="21"/>
        <end position="43"/>
    </location>
</feature>
<dbReference type="Pfam" id="PF02687">
    <property type="entry name" value="FtsX"/>
    <property type="match status" value="1"/>
</dbReference>
<feature type="domain" description="FtsX extracellular" evidence="13">
    <location>
        <begin position="57"/>
        <end position="151"/>
    </location>
</feature>
<keyword evidence="15" id="KW-1185">Reference proteome</keyword>
<feature type="transmembrane region" description="Helical" evidence="11">
    <location>
        <begin position="173"/>
        <end position="196"/>
    </location>
</feature>